<organism evidence="1 2">
    <name type="scientific">Dendrolimus kikuchii</name>
    <dbReference type="NCBI Taxonomy" id="765133"/>
    <lineage>
        <taxon>Eukaryota</taxon>
        <taxon>Metazoa</taxon>
        <taxon>Ecdysozoa</taxon>
        <taxon>Arthropoda</taxon>
        <taxon>Hexapoda</taxon>
        <taxon>Insecta</taxon>
        <taxon>Pterygota</taxon>
        <taxon>Neoptera</taxon>
        <taxon>Endopterygota</taxon>
        <taxon>Lepidoptera</taxon>
        <taxon>Glossata</taxon>
        <taxon>Ditrysia</taxon>
        <taxon>Bombycoidea</taxon>
        <taxon>Lasiocampidae</taxon>
        <taxon>Dendrolimus</taxon>
    </lineage>
</organism>
<dbReference type="EMBL" id="CM034401">
    <property type="protein sequence ID" value="KAJ0175754.1"/>
    <property type="molecule type" value="Genomic_DNA"/>
</dbReference>
<proteinExistence type="predicted"/>
<sequence length="102" mass="11690">AISLSTRQTNKALINCLELAPRPPDEMLDTAFAFLAFAFRSIIKQIIFICYDKTKALLARVLVFKVHRMFQNSKIINRQRSTRRAPRIPALCFLHPVPTSDC</sequence>
<dbReference type="Proteomes" id="UP000824533">
    <property type="component" value="Linkage Group LG15"/>
</dbReference>
<reference evidence="1 2" key="1">
    <citation type="journal article" date="2021" name="Front. Genet.">
        <title>Chromosome-Level Genome Assembly Reveals Significant Gene Expansion in the Toll and IMD Signaling Pathways of Dendrolimus kikuchii.</title>
        <authorList>
            <person name="Zhou J."/>
            <person name="Wu P."/>
            <person name="Xiong Z."/>
            <person name="Liu N."/>
            <person name="Zhao N."/>
            <person name="Ji M."/>
            <person name="Qiu Y."/>
            <person name="Yang B."/>
        </authorList>
    </citation>
    <scope>NUCLEOTIDE SEQUENCE [LARGE SCALE GENOMIC DNA]</scope>
    <source>
        <strain evidence="1">Ann1</strain>
    </source>
</reference>
<evidence type="ECO:0000313" key="2">
    <source>
        <dbReference type="Proteomes" id="UP000824533"/>
    </source>
</evidence>
<keyword evidence="2" id="KW-1185">Reference proteome</keyword>
<protein>
    <submittedName>
        <fullName evidence="1">Uncharacterized protein</fullName>
    </submittedName>
</protein>
<gene>
    <name evidence="1" type="ORF">K1T71_008913</name>
</gene>
<name>A0ACC1CVK4_9NEOP</name>
<feature type="non-terminal residue" evidence="1">
    <location>
        <position position="102"/>
    </location>
</feature>
<feature type="non-terminal residue" evidence="1">
    <location>
        <position position="1"/>
    </location>
</feature>
<evidence type="ECO:0000313" key="1">
    <source>
        <dbReference type="EMBL" id="KAJ0175754.1"/>
    </source>
</evidence>
<comment type="caution">
    <text evidence="1">The sequence shown here is derived from an EMBL/GenBank/DDBJ whole genome shotgun (WGS) entry which is preliminary data.</text>
</comment>
<accession>A0ACC1CVK4</accession>